<evidence type="ECO:0000256" key="3">
    <source>
        <dbReference type="ARBA" id="ARBA00023027"/>
    </source>
</evidence>
<feature type="domain" description="TIR" evidence="5">
    <location>
        <begin position="1"/>
        <end position="129"/>
    </location>
</feature>
<dbReference type="EnsemblPlants" id="QL09p051046:mrna">
    <property type="protein sequence ID" value="QL09p051046:mrna:CDS:2"/>
    <property type="gene ID" value="QL09p051046"/>
</dbReference>
<dbReference type="GO" id="GO:0007165">
    <property type="term" value="P:signal transduction"/>
    <property type="evidence" value="ECO:0007669"/>
    <property type="project" value="InterPro"/>
</dbReference>
<name>A0A7N2ML65_QUELO</name>
<dbReference type="InParanoid" id="A0A7N2ML65"/>
<dbReference type="PANTHER" id="PTHR32009">
    <property type="entry name" value="TMV RESISTANCE PROTEIN N-LIKE"/>
    <property type="match status" value="1"/>
</dbReference>
<dbReference type="EC" id="3.2.2.6" evidence="1"/>
<accession>A0A7N2ML65</accession>
<dbReference type="AlphaFoldDB" id="A0A7N2ML65"/>
<dbReference type="GO" id="GO:0061809">
    <property type="term" value="F:NAD+ nucleosidase activity, cyclic ADP-ribose generating"/>
    <property type="evidence" value="ECO:0007669"/>
    <property type="project" value="UniProtKB-EC"/>
</dbReference>
<evidence type="ECO:0000256" key="1">
    <source>
        <dbReference type="ARBA" id="ARBA00011982"/>
    </source>
</evidence>
<dbReference type="InterPro" id="IPR000157">
    <property type="entry name" value="TIR_dom"/>
</dbReference>
<dbReference type="PROSITE" id="PS50104">
    <property type="entry name" value="TIR"/>
    <property type="match status" value="1"/>
</dbReference>
<organism evidence="6 7">
    <name type="scientific">Quercus lobata</name>
    <name type="common">Valley oak</name>
    <dbReference type="NCBI Taxonomy" id="97700"/>
    <lineage>
        <taxon>Eukaryota</taxon>
        <taxon>Viridiplantae</taxon>
        <taxon>Streptophyta</taxon>
        <taxon>Embryophyta</taxon>
        <taxon>Tracheophyta</taxon>
        <taxon>Spermatophyta</taxon>
        <taxon>Magnoliopsida</taxon>
        <taxon>eudicotyledons</taxon>
        <taxon>Gunneridae</taxon>
        <taxon>Pentapetalae</taxon>
        <taxon>rosids</taxon>
        <taxon>fabids</taxon>
        <taxon>Fagales</taxon>
        <taxon>Fagaceae</taxon>
        <taxon>Quercus</taxon>
    </lineage>
</organism>
<evidence type="ECO:0000256" key="4">
    <source>
        <dbReference type="ARBA" id="ARBA00047304"/>
    </source>
</evidence>
<dbReference type="Gene3D" id="3.40.50.10140">
    <property type="entry name" value="Toll/interleukin-1 receptor homology (TIR) domain"/>
    <property type="match status" value="1"/>
</dbReference>
<evidence type="ECO:0000313" key="7">
    <source>
        <dbReference type="Proteomes" id="UP000594261"/>
    </source>
</evidence>
<dbReference type="Gramene" id="QL09p051046:mrna">
    <property type="protein sequence ID" value="QL09p051046:mrna:CDS:2"/>
    <property type="gene ID" value="QL09p051046"/>
</dbReference>
<dbReference type="Proteomes" id="UP000594261">
    <property type="component" value="Chromosome 9"/>
</dbReference>
<keyword evidence="3" id="KW-0520">NAD</keyword>
<keyword evidence="7" id="KW-1185">Reference proteome</keyword>
<dbReference type="EMBL" id="LRBV02000009">
    <property type="status" value="NOT_ANNOTATED_CDS"/>
    <property type="molecule type" value="Genomic_DNA"/>
</dbReference>
<dbReference type="Pfam" id="PF01582">
    <property type="entry name" value="TIR"/>
    <property type="match status" value="1"/>
</dbReference>
<evidence type="ECO:0000256" key="2">
    <source>
        <dbReference type="ARBA" id="ARBA00022801"/>
    </source>
</evidence>
<reference evidence="6" key="2">
    <citation type="submission" date="2021-01" db="UniProtKB">
        <authorList>
            <consortium name="EnsemblPlants"/>
        </authorList>
    </citation>
    <scope>IDENTIFICATION</scope>
</reference>
<evidence type="ECO:0000313" key="6">
    <source>
        <dbReference type="EnsemblPlants" id="QL09p051046:mrna:CDS:2"/>
    </source>
</evidence>
<comment type="catalytic activity">
    <reaction evidence="4">
        <text>NAD(+) + H2O = ADP-D-ribose + nicotinamide + H(+)</text>
        <dbReference type="Rhea" id="RHEA:16301"/>
        <dbReference type="ChEBI" id="CHEBI:15377"/>
        <dbReference type="ChEBI" id="CHEBI:15378"/>
        <dbReference type="ChEBI" id="CHEBI:17154"/>
        <dbReference type="ChEBI" id="CHEBI:57540"/>
        <dbReference type="ChEBI" id="CHEBI:57967"/>
        <dbReference type="EC" id="3.2.2.6"/>
    </reaction>
    <physiologicalReaction direction="left-to-right" evidence="4">
        <dbReference type="Rhea" id="RHEA:16302"/>
    </physiologicalReaction>
</comment>
<reference evidence="6 7" key="1">
    <citation type="journal article" date="2016" name="G3 (Bethesda)">
        <title>First Draft Assembly and Annotation of the Genome of a California Endemic Oak Quercus lobata Nee (Fagaceae).</title>
        <authorList>
            <person name="Sork V.L."/>
            <person name="Fitz-Gibbon S.T."/>
            <person name="Puiu D."/>
            <person name="Crepeau M."/>
            <person name="Gugger P.F."/>
            <person name="Sherman R."/>
            <person name="Stevens K."/>
            <person name="Langley C.H."/>
            <person name="Pellegrini M."/>
            <person name="Salzberg S.L."/>
        </authorList>
    </citation>
    <scope>NUCLEOTIDE SEQUENCE [LARGE SCALE GENOMIC DNA]</scope>
    <source>
        <strain evidence="6 7">cv. SW786</strain>
    </source>
</reference>
<dbReference type="SUPFAM" id="SSF52200">
    <property type="entry name" value="Toll/Interleukin receptor TIR domain"/>
    <property type="match status" value="1"/>
</dbReference>
<dbReference type="InterPro" id="IPR035897">
    <property type="entry name" value="Toll_tir_struct_dom_sf"/>
</dbReference>
<keyword evidence="2" id="KW-0378">Hydrolase</keyword>
<dbReference type="SMART" id="SM00255">
    <property type="entry name" value="TIR"/>
    <property type="match status" value="1"/>
</dbReference>
<evidence type="ECO:0000259" key="5">
    <source>
        <dbReference type="PROSITE" id="PS50104"/>
    </source>
</evidence>
<protein>
    <recommendedName>
        <fullName evidence="1">ADP-ribosyl cyclase/cyclic ADP-ribose hydrolase</fullName>
        <ecNumber evidence="1">3.2.2.6</ecNumber>
    </recommendedName>
</protein>
<dbReference type="PANTHER" id="PTHR32009:SF39">
    <property type="entry name" value="TIR DOMAIN-CONTAINING PROTEIN"/>
    <property type="match status" value="1"/>
</dbReference>
<proteinExistence type="predicted"/>
<sequence length="148" mass="17016">MRSSLVFVGQIPEQALPAISLDCKRIRAYGDDINLLRGEEIEPELLKAVETSRIALVMFSKNYATWDWCLDELVKIMDCKRVLKQRVLPIFYDASQSKVLEQKGNFAEALLYGPKDKVNNWRASLMERMLGTIEVDVLFNSKPIFFLV</sequence>